<dbReference type="GO" id="GO:0071972">
    <property type="term" value="F:peptidoglycan L,D-transpeptidase activity"/>
    <property type="evidence" value="ECO:0007669"/>
    <property type="project" value="TreeGrafter"/>
</dbReference>
<dbReference type="InterPro" id="IPR005490">
    <property type="entry name" value="LD_TPept_cat_dom"/>
</dbReference>
<dbReference type="EMBL" id="CP047156">
    <property type="protein sequence ID" value="QHB99252.1"/>
    <property type="molecule type" value="Genomic_DNA"/>
</dbReference>
<dbReference type="PANTHER" id="PTHR30582:SF2">
    <property type="entry name" value="L,D-TRANSPEPTIDASE YCIB-RELATED"/>
    <property type="match status" value="1"/>
</dbReference>
<evidence type="ECO:0000259" key="16">
    <source>
        <dbReference type="PROSITE" id="PS52029"/>
    </source>
</evidence>
<keyword evidence="4 15" id="KW-0732">Signal</keyword>
<feature type="active site" description="Proton donor/acceptor" evidence="13">
    <location>
        <position position="332"/>
    </location>
</feature>
<evidence type="ECO:0000256" key="3">
    <source>
        <dbReference type="ARBA" id="ARBA00022679"/>
    </source>
</evidence>
<dbReference type="GO" id="GO:0018104">
    <property type="term" value="P:peptidoglycan-protein cross-linking"/>
    <property type="evidence" value="ECO:0007669"/>
    <property type="project" value="TreeGrafter"/>
</dbReference>
<proteinExistence type="predicted"/>
<comment type="pathway">
    <text evidence="1 13">Cell wall biogenesis; peptidoglycan biosynthesis.</text>
</comment>
<evidence type="ECO:0000256" key="14">
    <source>
        <dbReference type="SAM" id="MobiDB-lite"/>
    </source>
</evidence>
<keyword evidence="5 13" id="KW-0133">Cell shape</keyword>
<dbReference type="GO" id="GO:0016746">
    <property type="term" value="F:acyltransferase activity"/>
    <property type="evidence" value="ECO:0007669"/>
    <property type="project" value="UniProtKB-KW"/>
</dbReference>
<evidence type="ECO:0000313" key="17">
    <source>
        <dbReference type="EMBL" id="QHB99252.1"/>
    </source>
</evidence>
<evidence type="ECO:0000256" key="6">
    <source>
        <dbReference type="ARBA" id="ARBA00022984"/>
    </source>
</evidence>
<dbReference type="Gene3D" id="2.60.40.3780">
    <property type="match status" value="1"/>
</dbReference>
<dbReference type="Gene3D" id="2.60.40.3710">
    <property type="match status" value="1"/>
</dbReference>
<feature type="domain" description="L,D-TPase catalytic" evidence="16">
    <location>
        <begin position="249"/>
        <end position="374"/>
    </location>
</feature>
<evidence type="ECO:0000256" key="5">
    <source>
        <dbReference type="ARBA" id="ARBA00022960"/>
    </source>
</evidence>
<keyword evidence="2" id="KW-1003">Cell membrane</keyword>
<evidence type="ECO:0000256" key="8">
    <source>
        <dbReference type="ARBA" id="ARBA00023139"/>
    </source>
</evidence>
<feature type="region of interest" description="Disordered" evidence="14">
    <location>
        <begin position="30"/>
        <end position="52"/>
    </location>
</feature>
<comment type="pathway">
    <text evidence="12">Glycan biosynthesis.</text>
</comment>
<dbReference type="UniPathway" id="UPA00219"/>
<dbReference type="InParanoid" id="A0A7L4YK40"/>
<dbReference type="AlphaFoldDB" id="A0A7L4YK40"/>
<name>A0A7L4YK40_9ACTN</name>
<dbReference type="PROSITE" id="PS51257">
    <property type="entry name" value="PROKAR_LIPOPROTEIN"/>
    <property type="match status" value="1"/>
</dbReference>
<dbReference type="Gene3D" id="2.40.440.10">
    <property type="entry name" value="L,D-transpeptidase catalytic domain-like"/>
    <property type="match status" value="1"/>
</dbReference>
<evidence type="ECO:0000256" key="2">
    <source>
        <dbReference type="ARBA" id="ARBA00022475"/>
    </source>
</evidence>
<dbReference type="Pfam" id="PF17964">
    <property type="entry name" value="Big_10"/>
    <property type="match status" value="1"/>
</dbReference>
<sequence length="402" mass="43483">MRHAPRRTSALLAVVSALVLLFMTACTSGSSTQSGAAPTEEKLAPATTSPSVTTNVAMEPAAGSTDVNPVTPVTLTAQDGILSDVVMTNEGGEPVQGTLSPDLLSWTSAEPLGYAKTYNVTANTTSIEGVVKPFESQIQTLNPTNLVSVSTVPSKSGQTFGVGMPLIVKFDEPISDKAKAEQFMTVTTNNGTTGAWYWFSDKEAHWRPKDYYQPGTQVTLDVKIFGQDLGGGLYGQEDRQVSFTIGDSMVSEVSDIDKQLRVYQNGTLIKTFPASLGMDKYPSQSGIHVVQEKYEMKIMDSSTWGLPTDAPDGYYLEVPWATRISMSGEFVHAAPWSVADQGIRNTSHGCVGISMENGQWFYENATYGDIVVIKDTKAQLKATDGWGDWNVPWDEWQAGGKK</sequence>
<dbReference type="CDD" id="cd13432">
    <property type="entry name" value="LDT_IgD_like_2"/>
    <property type="match status" value="1"/>
</dbReference>
<dbReference type="Proteomes" id="UP000463857">
    <property type="component" value="Chromosome"/>
</dbReference>
<dbReference type="PANTHER" id="PTHR30582">
    <property type="entry name" value="L,D-TRANSPEPTIDASE"/>
    <property type="match status" value="1"/>
</dbReference>
<dbReference type="KEGG" id="eke:EK0264_02395"/>
<organism evidence="17 18">
    <name type="scientific">Epidermidibacterium keratini</name>
    <dbReference type="NCBI Taxonomy" id="1891644"/>
    <lineage>
        <taxon>Bacteria</taxon>
        <taxon>Bacillati</taxon>
        <taxon>Actinomycetota</taxon>
        <taxon>Actinomycetes</taxon>
        <taxon>Sporichthyales</taxon>
        <taxon>Sporichthyaceae</taxon>
        <taxon>Epidermidibacterium</taxon>
    </lineage>
</organism>
<feature type="active site" description="Nucleophile" evidence="13">
    <location>
        <position position="350"/>
    </location>
</feature>
<keyword evidence="8" id="KW-0564">Palmitate</keyword>
<reference evidence="17 18" key="1">
    <citation type="journal article" date="2018" name="Int. J. Syst. Evol. Microbiol.">
        <title>Epidermidibacterium keratini gen. nov., sp. nov., a member of the family Sporichthyaceae, isolated from keratin epidermis.</title>
        <authorList>
            <person name="Lee D.G."/>
            <person name="Trujillo M.E."/>
            <person name="Kang S."/>
            <person name="Nam J.J."/>
            <person name="Kim Y.J."/>
        </authorList>
    </citation>
    <scope>NUCLEOTIDE SEQUENCE [LARGE SCALE GENOMIC DNA]</scope>
    <source>
        <strain evidence="17 18">EPI-7</strain>
    </source>
</reference>
<dbReference type="PROSITE" id="PS52029">
    <property type="entry name" value="LD_TPASE"/>
    <property type="match status" value="1"/>
</dbReference>
<feature type="chain" id="PRO_5029516287" evidence="15">
    <location>
        <begin position="37"/>
        <end position="402"/>
    </location>
</feature>
<dbReference type="OrthoDB" id="5242354at2"/>
<dbReference type="InterPro" id="IPR038063">
    <property type="entry name" value="Transpep_catalytic_dom"/>
</dbReference>
<evidence type="ECO:0000256" key="9">
    <source>
        <dbReference type="ARBA" id="ARBA00023288"/>
    </source>
</evidence>
<feature type="signal peptide" evidence="15">
    <location>
        <begin position="1"/>
        <end position="36"/>
    </location>
</feature>
<evidence type="ECO:0000256" key="10">
    <source>
        <dbReference type="ARBA" id="ARBA00023315"/>
    </source>
</evidence>
<evidence type="ECO:0000256" key="12">
    <source>
        <dbReference type="ARBA" id="ARBA00060592"/>
    </source>
</evidence>
<evidence type="ECO:0000256" key="1">
    <source>
        <dbReference type="ARBA" id="ARBA00004752"/>
    </source>
</evidence>
<keyword evidence="11 13" id="KW-0961">Cell wall biogenesis/degradation</keyword>
<dbReference type="GO" id="GO:0008360">
    <property type="term" value="P:regulation of cell shape"/>
    <property type="evidence" value="ECO:0007669"/>
    <property type="project" value="UniProtKB-UniRule"/>
</dbReference>
<dbReference type="Pfam" id="PF03734">
    <property type="entry name" value="YkuD"/>
    <property type="match status" value="1"/>
</dbReference>
<dbReference type="InterPro" id="IPR050979">
    <property type="entry name" value="LD-transpeptidase"/>
</dbReference>
<protein>
    <submittedName>
        <fullName evidence="17">L,D-transpeptidase family protein</fullName>
    </submittedName>
</protein>
<evidence type="ECO:0000313" key="18">
    <source>
        <dbReference type="Proteomes" id="UP000463857"/>
    </source>
</evidence>
<keyword evidence="7" id="KW-0472">Membrane</keyword>
<keyword evidence="18" id="KW-1185">Reference proteome</keyword>
<dbReference type="SUPFAM" id="SSF141523">
    <property type="entry name" value="L,D-transpeptidase catalytic domain-like"/>
    <property type="match status" value="1"/>
</dbReference>
<dbReference type="FunFam" id="2.40.440.10:FF:000005">
    <property type="entry name" value="L,D-transpeptidase 2"/>
    <property type="match status" value="1"/>
</dbReference>
<dbReference type="GO" id="GO:0005576">
    <property type="term" value="C:extracellular region"/>
    <property type="evidence" value="ECO:0007669"/>
    <property type="project" value="TreeGrafter"/>
</dbReference>
<evidence type="ECO:0000256" key="11">
    <source>
        <dbReference type="ARBA" id="ARBA00023316"/>
    </source>
</evidence>
<evidence type="ECO:0000256" key="13">
    <source>
        <dbReference type="PROSITE-ProRule" id="PRU01373"/>
    </source>
</evidence>
<gene>
    <name evidence="17" type="ORF">EK0264_02395</name>
</gene>
<dbReference type="InterPro" id="IPR041280">
    <property type="entry name" value="Big_10"/>
</dbReference>
<dbReference type="RefSeq" id="WP_159542548.1">
    <property type="nucleotide sequence ID" value="NZ_CP047156.1"/>
</dbReference>
<evidence type="ECO:0000256" key="7">
    <source>
        <dbReference type="ARBA" id="ARBA00023136"/>
    </source>
</evidence>
<dbReference type="GO" id="GO:0071555">
    <property type="term" value="P:cell wall organization"/>
    <property type="evidence" value="ECO:0007669"/>
    <property type="project" value="UniProtKB-UniRule"/>
</dbReference>
<dbReference type="CDD" id="cd16913">
    <property type="entry name" value="YkuD_like"/>
    <property type="match status" value="1"/>
</dbReference>
<evidence type="ECO:0000256" key="15">
    <source>
        <dbReference type="SAM" id="SignalP"/>
    </source>
</evidence>
<keyword evidence="9" id="KW-0449">Lipoprotein</keyword>
<evidence type="ECO:0000256" key="4">
    <source>
        <dbReference type="ARBA" id="ARBA00022729"/>
    </source>
</evidence>
<accession>A0A7L4YK40</accession>
<keyword evidence="10" id="KW-0012">Acyltransferase</keyword>
<keyword evidence="3" id="KW-0808">Transferase</keyword>
<keyword evidence="6 13" id="KW-0573">Peptidoglycan synthesis</keyword>